<evidence type="ECO:0000313" key="8">
    <source>
        <dbReference type="Proteomes" id="UP001165160"/>
    </source>
</evidence>
<dbReference type="PROSITE" id="PS51257">
    <property type="entry name" value="PROKAR_LIPOPROTEIN"/>
    <property type="match status" value="1"/>
</dbReference>
<feature type="signal peptide" evidence="6">
    <location>
        <begin position="1"/>
        <end position="20"/>
    </location>
</feature>
<gene>
    <name evidence="7" type="ORF">TrVE_jg305</name>
</gene>
<keyword evidence="2 5" id="KW-0812">Transmembrane</keyword>
<comment type="similarity">
    <text evidence="5">Belongs to the BI1 family.</text>
</comment>
<comment type="caution">
    <text evidence="7">The sequence shown here is derived from an EMBL/GenBank/DDBJ whole genome shotgun (WGS) entry which is preliminary data.</text>
</comment>
<accession>A0A9W7BER5</accession>
<evidence type="ECO:0000256" key="5">
    <source>
        <dbReference type="RuleBase" id="RU004379"/>
    </source>
</evidence>
<reference evidence="8" key="1">
    <citation type="journal article" date="2023" name="Commun. Biol.">
        <title>Genome analysis of Parmales, the sister group of diatoms, reveals the evolutionary specialization of diatoms from phago-mixotrophs to photoautotrophs.</title>
        <authorList>
            <person name="Ban H."/>
            <person name="Sato S."/>
            <person name="Yoshikawa S."/>
            <person name="Yamada K."/>
            <person name="Nakamura Y."/>
            <person name="Ichinomiya M."/>
            <person name="Sato N."/>
            <person name="Blanc-Mathieu R."/>
            <person name="Endo H."/>
            <person name="Kuwata A."/>
            <person name="Ogata H."/>
        </authorList>
    </citation>
    <scope>NUCLEOTIDE SEQUENCE [LARGE SCALE GENOMIC DNA]</scope>
    <source>
        <strain evidence="8">NIES 3699</strain>
    </source>
</reference>
<dbReference type="AlphaFoldDB" id="A0A9W7BER5"/>
<keyword evidence="6" id="KW-0732">Signal</keyword>
<feature type="transmembrane region" description="Helical" evidence="5">
    <location>
        <begin position="117"/>
        <end position="138"/>
    </location>
</feature>
<evidence type="ECO:0000256" key="1">
    <source>
        <dbReference type="ARBA" id="ARBA00004141"/>
    </source>
</evidence>
<dbReference type="GO" id="GO:0016020">
    <property type="term" value="C:membrane"/>
    <property type="evidence" value="ECO:0007669"/>
    <property type="project" value="UniProtKB-SubCell"/>
</dbReference>
<protein>
    <submittedName>
        <fullName evidence="7">Uncharacterized protein</fullName>
    </submittedName>
</protein>
<dbReference type="Pfam" id="PF01027">
    <property type="entry name" value="Bax1-I"/>
    <property type="match status" value="1"/>
</dbReference>
<feature type="transmembrane region" description="Helical" evidence="5">
    <location>
        <begin position="207"/>
        <end position="226"/>
    </location>
</feature>
<keyword evidence="8" id="KW-1185">Reference proteome</keyword>
<name>A0A9W7BER5_9STRA</name>
<evidence type="ECO:0000256" key="2">
    <source>
        <dbReference type="ARBA" id="ARBA00022692"/>
    </source>
</evidence>
<evidence type="ECO:0000256" key="3">
    <source>
        <dbReference type="ARBA" id="ARBA00022989"/>
    </source>
</evidence>
<dbReference type="PANTHER" id="PTHR23291:SF47">
    <property type="entry name" value="TRANSMEMBRANE BAX INHIBITOR MOTIF CONTAINING 7"/>
    <property type="match status" value="1"/>
</dbReference>
<feature type="chain" id="PRO_5040765992" evidence="6">
    <location>
        <begin position="21"/>
        <end position="339"/>
    </location>
</feature>
<dbReference type="EMBL" id="BRXX01000048">
    <property type="protein sequence ID" value="GMH85359.1"/>
    <property type="molecule type" value="Genomic_DNA"/>
</dbReference>
<evidence type="ECO:0000256" key="6">
    <source>
        <dbReference type="SAM" id="SignalP"/>
    </source>
</evidence>
<comment type="subcellular location">
    <subcellularLocation>
        <location evidence="1">Membrane</location>
        <topology evidence="1">Multi-pass membrane protein</topology>
    </subcellularLocation>
</comment>
<sequence>MTRLCLRFFILLLLLSSCNCRKPDYKPDYVRDHLKYSIGSIEAKGATLPSIPRGGQNLPSGAYTAFGSPSNPTQTKDVKGSVKGGNGTPKIFNEAALKSSIDSFLSYDSRKTFITRVYTILSLQLLTTGLFITLSQIYRPQMIKLMLSSAGPLIQFLSAIISVASFFGLMLKPELRKGPHKFKLLTVFTISESILLALLTSMFPSHIVSKAVVTTGGATLAVTGYVRYNKNPKYDLTQYGSGIFGFGLAFLAYQLLHISSYFLPIPRVPWNEMLGCSFGAGLATAYLAYHTSLIISGNSKYRVESDDYVFGAMALYNDIINLFVYILRLYAESERRNKD</sequence>
<evidence type="ECO:0000313" key="7">
    <source>
        <dbReference type="EMBL" id="GMH85359.1"/>
    </source>
</evidence>
<evidence type="ECO:0000256" key="4">
    <source>
        <dbReference type="ARBA" id="ARBA00023136"/>
    </source>
</evidence>
<feature type="transmembrane region" description="Helical" evidence="5">
    <location>
        <begin position="268"/>
        <end position="289"/>
    </location>
</feature>
<feature type="transmembrane region" description="Helical" evidence="5">
    <location>
        <begin position="238"/>
        <end position="256"/>
    </location>
</feature>
<keyword evidence="3 5" id="KW-1133">Transmembrane helix</keyword>
<feature type="transmembrane region" description="Helical" evidence="5">
    <location>
        <begin position="309"/>
        <end position="331"/>
    </location>
</feature>
<feature type="transmembrane region" description="Helical" evidence="5">
    <location>
        <begin position="150"/>
        <end position="170"/>
    </location>
</feature>
<organism evidence="7 8">
    <name type="scientific">Triparma verrucosa</name>
    <dbReference type="NCBI Taxonomy" id="1606542"/>
    <lineage>
        <taxon>Eukaryota</taxon>
        <taxon>Sar</taxon>
        <taxon>Stramenopiles</taxon>
        <taxon>Ochrophyta</taxon>
        <taxon>Bolidophyceae</taxon>
        <taxon>Parmales</taxon>
        <taxon>Triparmaceae</taxon>
        <taxon>Triparma</taxon>
    </lineage>
</organism>
<dbReference type="InterPro" id="IPR006214">
    <property type="entry name" value="Bax_inhibitor_1-related"/>
</dbReference>
<keyword evidence="4 5" id="KW-0472">Membrane</keyword>
<dbReference type="Proteomes" id="UP001165160">
    <property type="component" value="Unassembled WGS sequence"/>
</dbReference>
<feature type="transmembrane region" description="Helical" evidence="5">
    <location>
        <begin position="182"/>
        <end position="200"/>
    </location>
</feature>
<dbReference type="PANTHER" id="PTHR23291">
    <property type="entry name" value="BAX INHIBITOR-RELATED"/>
    <property type="match status" value="1"/>
</dbReference>
<proteinExistence type="inferred from homology"/>